<dbReference type="InterPro" id="IPR011333">
    <property type="entry name" value="SKP1/BTB/POZ_sf"/>
</dbReference>
<dbReference type="GO" id="GO:0022008">
    <property type="term" value="P:neurogenesis"/>
    <property type="evidence" value="ECO:0007669"/>
    <property type="project" value="TreeGrafter"/>
</dbReference>
<feature type="region of interest" description="Disordered" evidence="1">
    <location>
        <begin position="1"/>
        <end position="28"/>
    </location>
</feature>
<dbReference type="GO" id="GO:0000932">
    <property type="term" value="C:P-body"/>
    <property type="evidence" value="ECO:0007669"/>
    <property type="project" value="TreeGrafter"/>
</dbReference>
<evidence type="ECO:0000313" key="3">
    <source>
        <dbReference type="EMBL" id="SSX20525.1"/>
    </source>
</evidence>
<dbReference type="InterPro" id="IPR011705">
    <property type="entry name" value="BACK"/>
</dbReference>
<evidence type="ECO:0000259" key="2">
    <source>
        <dbReference type="SMART" id="SM00875"/>
    </source>
</evidence>
<dbReference type="VEuPathDB" id="VectorBase:CSON001686"/>
<feature type="domain" description="BACK" evidence="2">
    <location>
        <begin position="86"/>
        <end position="191"/>
    </location>
</feature>
<organism evidence="3">
    <name type="scientific">Culicoides sonorensis</name>
    <name type="common">Biting midge</name>
    <dbReference type="NCBI Taxonomy" id="179676"/>
    <lineage>
        <taxon>Eukaryota</taxon>
        <taxon>Metazoa</taxon>
        <taxon>Ecdysozoa</taxon>
        <taxon>Arthropoda</taxon>
        <taxon>Hexapoda</taxon>
        <taxon>Insecta</taxon>
        <taxon>Pterygota</taxon>
        <taxon>Neoptera</taxon>
        <taxon>Endopterygota</taxon>
        <taxon>Diptera</taxon>
        <taxon>Nematocera</taxon>
        <taxon>Chironomoidea</taxon>
        <taxon>Ceratopogonidae</taxon>
        <taxon>Ceratopogoninae</taxon>
        <taxon>Culicoides</taxon>
        <taxon>Monoculicoides</taxon>
    </lineage>
</organism>
<dbReference type="EMBL" id="UFQT01000126">
    <property type="protein sequence ID" value="SSX20525.1"/>
    <property type="molecule type" value="Genomic_DNA"/>
</dbReference>
<dbReference type="PANTHER" id="PTHR45774:SF3">
    <property type="entry name" value="BTB (POZ) DOMAIN-CONTAINING 2B-RELATED"/>
    <property type="match status" value="1"/>
</dbReference>
<protein>
    <submittedName>
        <fullName evidence="3">CSON001686 protein</fullName>
    </submittedName>
</protein>
<feature type="compositionally biased region" description="Polar residues" evidence="1">
    <location>
        <begin position="1"/>
        <end position="25"/>
    </location>
</feature>
<gene>
    <name evidence="3" type="primary">CSON001686</name>
</gene>
<reference evidence="3" key="1">
    <citation type="submission" date="2018-07" db="EMBL/GenBank/DDBJ databases">
        <authorList>
            <person name="Quirk P.G."/>
            <person name="Krulwich T.A."/>
        </authorList>
    </citation>
    <scope>NUCLEOTIDE SEQUENCE</scope>
</reference>
<dbReference type="AlphaFoldDB" id="A0A336LRT9"/>
<accession>A0A336LRT9</accession>
<dbReference type="SMART" id="SM00875">
    <property type="entry name" value="BACK"/>
    <property type="match status" value="1"/>
</dbReference>
<dbReference type="Gene3D" id="1.25.40.420">
    <property type="match status" value="1"/>
</dbReference>
<dbReference type="Gene3D" id="3.30.710.10">
    <property type="entry name" value="Potassium Channel Kv1.1, Chain A"/>
    <property type="match status" value="1"/>
</dbReference>
<name>A0A336LRT9_CULSO</name>
<dbReference type="GO" id="GO:0005829">
    <property type="term" value="C:cytosol"/>
    <property type="evidence" value="ECO:0007669"/>
    <property type="project" value="TreeGrafter"/>
</dbReference>
<dbReference type="PANTHER" id="PTHR45774">
    <property type="entry name" value="BTB/POZ DOMAIN-CONTAINING"/>
    <property type="match status" value="1"/>
</dbReference>
<evidence type="ECO:0000256" key="1">
    <source>
        <dbReference type="SAM" id="MobiDB-lite"/>
    </source>
</evidence>
<dbReference type="Pfam" id="PF07707">
    <property type="entry name" value="BACK"/>
    <property type="match status" value="1"/>
</dbReference>
<proteinExistence type="predicted"/>
<sequence>MENITDENSISSDGVMSSPEKANSSVKKDTERTFKSLVEFIGKHETHFNSFEDAKQLFFASKKYAIQDLESRCLKYITSIANHSNVCQIYEFAKAISNSDLISTCTNIMAWEAKSVLESDDFLCSKIATVKFIFTMDDLIIDSEVELFKALEKWIQLHMQIVSTELAAIKEVIYEIRFMSMTPKEFAEVVAHSDLLTANEKLGFLSNIVSEKSSVPLPPGFTMKRNRLMYMQERFESEFRQLIETDVSTSIPTLCPDCEQFYSGYFIDHVLFLCKNTSDIDRHRMVQHVLGPGRDLQDGEILQDLFDSKPAYQKALCRYMKLNFSWIQMHGRTFDFTFL</sequence>